<evidence type="ECO:0000313" key="2">
    <source>
        <dbReference type="Proteomes" id="UP000712281"/>
    </source>
</evidence>
<sequence>MEHRLDVLFYLYALFERRPEKLSLSSPFNDHGLWCILRLLIGVHCGCRPLLGCRCRSILAVLTRNGVGANGCRSANSKCRSILTLIHKIMPILQGASIITRLSVSNDTNASCRNTELLT</sequence>
<accession>A0A8S9M9N0</accession>
<dbReference type="AlphaFoldDB" id="A0A8S9M9N0"/>
<protein>
    <submittedName>
        <fullName evidence="1">Uncharacterized protein</fullName>
    </submittedName>
</protein>
<organism evidence="1 2">
    <name type="scientific">Brassica cretica</name>
    <name type="common">Mustard</name>
    <dbReference type="NCBI Taxonomy" id="69181"/>
    <lineage>
        <taxon>Eukaryota</taxon>
        <taxon>Viridiplantae</taxon>
        <taxon>Streptophyta</taxon>
        <taxon>Embryophyta</taxon>
        <taxon>Tracheophyta</taxon>
        <taxon>Spermatophyta</taxon>
        <taxon>Magnoliopsida</taxon>
        <taxon>eudicotyledons</taxon>
        <taxon>Gunneridae</taxon>
        <taxon>Pentapetalae</taxon>
        <taxon>rosids</taxon>
        <taxon>malvids</taxon>
        <taxon>Brassicales</taxon>
        <taxon>Brassicaceae</taxon>
        <taxon>Brassiceae</taxon>
        <taxon>Brassica</taxon>
    </lineage>
</organism>
<evidence type="ECO:0000313" key="1">
    <source>
        <dbReference type="EMBL" id="KAF2616724.1"/>
    </source>
</evidence>
<reference evidence="1" key="1">
    <citation type="submission" date="2019-12" db="EMBL/GenBank/DDBJ databases">
        <title>Genome sequencing and annotation of Brassica cretica.</title>
        <authorList>
            <person name="Studholme D.J."/>
            <person name="Sarris P.F."/>
        </authorList>
    </citation>
    <scope>NUCLEOTIDE SEQUENCE</scope>
    <source>
        <strain evidence="1">PFS-001/15</strain>
        <tissue evidence="1">Leaf</tissue>
    </source>
</reference>
<dbReference type="Proteomes" id="UP000712281">
    <property type="component" value="Unassembled WGS sequence"/>
</dbReference>
<name>A0A8S9M9N0_BRACR</name>
<gene>
    <name evidence="1" type="ORF">F2Q68_00039565</name>
</gene>
<dbReference type="EMBL" id="QGKW02000007">
    <property type="protein sequence ID" value="KAF2616724.1"/>
    <property type="molecule type" value="Genomic_DNA"/>
</dbReference>
<comment type="caution">
    <text evidence="1">The sequence shown here is derived from an EMBL/GenBank/DDBJ whole genome shotgun (WGS) entry which is preliminary data.</text>
</comment>
<proteinExistence type="predicted"/>